<dbReference type="Proteomes" id="UP000287388">
    <property type="component" value="Chromosome"/>
</dbReference>
<name>A0A410NVI3_BREDI</name>
<keyword evidence="4" id="KW-1185">Reference proteome</keyword>
<dbReference type="EMBL" id="CP066026">
    <property type="protein sequence ID" value="QQB88749.1"/>
    <property type="molecule type" value="Genomic_DNA"/>
</dbReference>
<reference evidence="2 4" key="2">
    <citation type="submission" date="2020-12" db="EMBL/GenBank/DDBJ databases">
        <title>FDA dAtabase for Regulatory Grade micrObial Sequences (FDA-ARGOS): Supporting development and validation of Infectious Disease Dx tests.</title>
        <authorList>
            <person name="Kerrigan L."/>
            <person name="Long C."/>
            <person name="Tallon L."/>
            <person name="Sadzewicz L."/>
            <person name="Zhao X."/>
            <person name="Boylan J."/>
            <person name="Ott S."/>
            <person name="Bowen H."/>
            <person name="Vavikolanu K."/>
            <person name="Mehta A."/>
            <person name="Aluvathingal J."/>
            <person name="Nadendla S."/>
            <person name="Yan Y."/>
            <person name="Sichtig H."/>
        </authorList>
    </citation>
    <scope>NUCLEOTIDE SEQUENCE [LARGE SCALE GENOMIC DNA]</scope>
    <source>
        <strain evidence="2 4">FDAARGOS_1026</strain>
    </source>
</reference>
<evidence type="ECO:0000313" key="4">
    <source>
        <dbReference type="Proteomes" id="UP000596117"/>
    </source>
</evidence>
<reference evidence="1 3" key="1">
    <citation type="submission" date="2019-01" db="EMBL/GenBank/DDBJ databases">
        <title>Brevundimonas diminuta Genome sequencing and assembly.</title>
        <authorList>
            <person name="Chen H."/>
        </authorList>
    </citation>
    <scope>NUCLEOTIDE SEQUENCE [LARGE SCALE GENOMIC DNA]</scope>
    <source>
        <strain evidence="1">ATCC</strain>
        <strain evidence="3">ATCC(B) 19146</strain>
    </source>
</reference>
<organism evidence="1 3">
    <name type="scientific">Brevundimonas diminuta</name>
    <name type="common">Pseudomonas diminuta</name>
    <dbReference type="NCBI Taxonomy" id="293"/>
    <lineage>
        <taxon>Bacteria</taxon>
        <taxon>Pseudomonadati</taxon>
        <taxon>Pseudomonadota</taxon>
        <taxon>Alphaproteobacteria</taxon>
        <taxon>Caulobacterales</taxon>
        <taxon>Caulobacteraceae</taxon>
        <taxon>Brevundimonas</taxon>
    </lineage>
</organism>
<dbReference type="Pfam" id="PF06199">
    <property type="entry name" value="Phage_tail_2"/>
    <property type="match status" value="1"/>
</dbReference>
<dbReference type="KEGG" id="bdm:EQG53_05645"/>
<gene>
    <name evidence="1" type="ORF">EQG53_05645</name>
    <name evidence="2" type="ORF">I6H83_16780</name>
</gene>
<protein>
    <recommendedName>
        <fullName evidence="5">Phage tail protein</fullName>
    </recommendedName>
</protein>
<proteinExistence type="predicted"/>
<dbReference type="Proteomes" id="UP000596117">
    <property type="component" value="Chromosome"/>
</dbReference>
<evidence type="ECO:0000313" key="2">
    <source>
        <dbReference type="EMBL" id="QQB88749.1"/>
    </source>
</evidence>
<dbReference type="InterPro" id="IPR011855">
    <property type="entry name" value="Phgtail_TP901_1"/>
</dbReference>
<sequence length="145" mass="15590">MPDTYVEVVSGESILVQIGDGADPEVFAHDCLINGSRALNMTANVTEQTVPNCTDPSKPDKTVRRVDNTDSTISGEGKLHSSSTLTWLNRLGTVLNIRVRQAGVWRVAGEYILTEFNITGQAREYATASVTLVQADAPTISADVP</sequence>
<evidence type="ECO:0008006" key="5">
    <source>
        <dbReference type="Google" id="ProtNLM"/>
    </source>
</evidence>
<dbReference type="RefSeq" id="WP_128719379.1">
    <property type="nucleotide sequence ID" value="NZ_BJNC01000044.1"/>
</dbReference>
<dbReference type="AlphaFoldDB" id="A0A410NVI3"/>
<accession>A0A410NVI3</accession>
<dbReference type="EMBL" id="CP035093">
    <property type="protein sequence ID" value="QAT13885.1"/>
    <property type="molecule type" value="Genomic_DNA"/>
</dbReference>
<evidence type="ECO:0000313" key="3">
    <source>
        <dbReference type="Proteomes" id="UP000287388"/>
    </source>
</evidence>
<evidence type="ECO:0000313" key="1">
    <source>
        <dbReference type="EMBL" id="QAT13885.1"/>
    </source>
</evidence>